<gene>
    <name evidence="3" type="ORF">BG53_13315</name>
</gene>
<proteinExistence type="predicted"/>
<evidence type="ECO:0000259" key="2">
    <source>
        <dbReference type="Pfam" id="PF04167"/>
    </source>
</evidence>
<name>A0A9W5S2M2_9BACL</name>
<dbReference type="Proteomes" id="UP000053750">
    <property type="component" value="Unassembled WGS sequence"/>
</dbReference>
<dbReference type="GO" id="GO:0016787">
    <property type="term" value="F:hydrolase activity"/>
    <property type="evidence" value="ECO:0007669"/>
    <property type="project" value="UniProtKB-KW"/>
</dbReference>
<sequence>MNPYERCVIKSFKHDGRLHRMWLQNWLVPAERLMPAHAAESMIVLINDETPVEESSGKRWTSKVPAVTVFIPKEWFNIVALLEPAGVRYYCNVASPVHAADGVLTYIDYDLDVIRFADGSMHVVDRDEYEANKQLYHYPAAVRSKIAAGLGQLINRIKNAEEPFCSDKAVRSYFTQWKKEAGGGER</sequence>
<accession>A0A9W5S2M2</accession>
<evidence type="ECO:0000313" key="3">
    <source>
        <dbReference type="EMBL" id="EXX90525.1"/>
    </source>
</evidence>
<evidence type="ECO:0000256" key="1">
    <source>
        <dbReference type="ARBA" id="ARBA00022801"/>
    </source>
</evidence>
<dbReference type="AlphaFoldDB" id="A0A9W5S2M2"/>
<feature type="domain" description="DUF402" evidence="2">
    <location>
        <begin position="43"/>
        <end position="160"/>
    </location>
</feature>
<dbReference type="PANTHER" id="PTHR39159:SF1">
    <property type="entry name" value="UPF0374 PROTEIN YGAC"/>
    <property type="match status" value="1"/>
</dbReference>
<dbReference type="InterPro" id="IPR050212">
    <property type="entry name" value="Ntdp-like"/>
</dbReference>
<dbReference type="OrthoDB" id="1645325at2"/>
<organism evidence="3 4">
    <name type="scientific">Paenibacillus darwinianus</name>
    <dbReference type="NCBI Taxonomy" id="1380763"/>
    <lineage>
        <taxon>Bacteria</taxon>
        <taxon>Bacillati</taxon>
        <taxon>Bacillota</taxon>
        <taxon>Bacilli</taxon>
        <taxon>Bacillales</taxon>
        <taxon>Paenibacillaceae</taxon>
        <taxon>Paenibacillus</taxon>
    </lineage>
</organism>
<dbReference type="PANTHER" id="PTHR39159">
    <property type="match status" value="1"/>
</dbReference>
<dbReference type="Gene3D" id="2.40.380.10">
    <property type="entry name" value="FomD-like"/>
    <property type="match status" value="1"/>
</dbReference>
<dbReference type="RefSeq" id="WP_036582381.1">
    <property type="nucleotide sequence ID" value="NZ_KK082204.1"/>
</dbReference>
<keyword evidence="1" id="KW-0378">Hydrolase</keyword>
<dbReference type="SUPFAM" id="SSF159234">
    <property type="entry name" value="FomD-like"/>
    <property type="match status" value="1"/>
</dbReference>
<dbReference type="InterPro" id="IPR035930">
    <property type="entry name" value="FomD-like_sf"/>
</dbReference>
<evidence type="ECO:0000313" key="4">
    <source>
        <dbReference type="Proteomes" id="UP000053750"/>
    </source>
</evidence>
<protein>
    <recommendedName>
        <fullName evidence="2">DUF402 domain-containing protein</fullName>
    </recommendedName>
</protein>
<dbReference type="EMBL" id="JFHU01000060">
    <property type="protein sequence ID" value="EXX90525.1"/>
    <property type="molecule type" value="Genomic_DNA"/>
</dbReference>
<comment type="caution">
    <text evidence="3">The sequence shown here is derived from an EMBL/GenBank/DDBJ whole genome shotgun (WGS) entry which is preliminary data.</text>
</comment>
<keyword evidence="4" id="KW-1185">Reference proteome</keyword>
<dbReference type="InterPro" id="IPR007295">
    <property type="entry name" value="DUF402"/>
</dbReference>
<dbReference type="Pfam" id="PF04167">
    <property type="entry name" value="DUF402"/>
    <property type="match status" value="1"/>
</dbReference>
<reference evidence="3 4" key="1">
    <citation type="submission" date="2014-02" db="EMBL/GenBank/DDBJ databases">
        <title>Genome sequence of Paenibacillus darwinianus reveals adaptive mechanisms for survival in Antarctic soils.</title>
        <authorList>
            <person name="Dsouza M."/>
            <person name="Taylor M.W."/>
            <person name="Turner S.J."/>
            <person name="Aislabie J."/>
        </authorList>
    </citation>
    <scope>NUCLEOTIDE SEQUENCE [LARGE SCALE GENOMIC DNA]</scope>
    <source>
        <strain evidence="3 4">CE1</strain>
    </source>
</reference>